<dbReference type="Pfam" id="PF04616">
    <property type="entry name" value="Glyco_hydro_43"/>
    <property type="match status" value="1"/>
</dbReference>
<evidence type="ECO:0000256" key="4">
    <source>
        <dbReference type="ARBA" id="ARBA00023295"/>
    </source>
</evidence>
<accession>A0A174CR40</accession>
<dbReference type="SUPFAM" id="SSF75005">
    <property type="entry name" value="Arabinanase/levansucrase/invertase"/>
    <property type="match status" value="1"/>
</dbReference>
<dbReference type="InterPro" id="IPR023296">
    <property type="entry name" value="Glyco_hydro_beta-prop_sf"/>
</dbReference>
<dbReference type="EMBL" id="CYZE01000004">
    <property type="protein sequence ID" value="CUO14270.1"/>
    <property type="molecule type" value="Genomic_DNA"/>
</dbReference>
<dbReference type="EC" id="3.2.1.55" evidence="8"/>
<comment type="similarity">
    <text evidence="1 7">Belongs to the glycosyl hydrolase 43 family.</text>
</comment>
<dbReference type="AlphaFoldDB" id="A0A174CR40"/>
<keyword evidence="2" id="KW-0732">Signal</keyword>
<sequence>MNQFNYKKTPENVPFISNRADPYVTRRDDGTYYFTASVPEYDRIILRKSDSLMGLREAPEKTVWKKHESGEMSAHIWAPELHRIGDAWYLYFAAGAAEDVWAIRPYVLECRAEDPMEGPWRELGLMEAADEFSFQDFSLDMTVFASNGAWYCVWAEKVSVGKKISNLYIARMKSPHSLATKQVLLSSPDYDWERVDFWVNEGPAVIRRNGRICMTYSASATGAEYCMGLLSAKEDSDLLDPASWAKERLPVLVTDETAGLYGPGHNSFTVDENGRDIMVFHARQYDEITGDPLYDPNRHAYLAGVEWEDGEMVFKPMRL</sequence>
<organism evidence="8 9">
    <name type="scientific">Hungatella hathewayi</name>
    <dbReference type="NCBI Taxonomy" id="154046"/>
    <lineage>
        <taxon>Bacteria</taxon>
        <taxon>Bacillati</taxon>
        <taxon>Bacillota</taxon>
        <taxon>Clostridia</taxon>
        <taxon>Lachnospirales</taxon>
        <taxon>Lachnospiraceae</taxon>
        <taxon>Hungatella</taxon>
    </lineage>
</organism>
<feature type="site" description="Important for catalytic activity, responsible for pKa modulation of the active site Glu and correct orientation of both the proton donor and substrate" evidence="6">
    <location>
        <position position="140"/>
    </location>
</feature>
<dbReference type="PIRSF" id="PIRSF025414">
    <property type="entry name" value="Alpha-L-arabinofuranosidase"/>
    <property type="match status" value="1"/>
</dbReference>
<keyword evidence="3 7" id="KW-0378">Hydrolase</keyword>
<dbReference type="RefSeq" id="WP_055654607.1">
    <property type="nucleotide sequence ID" value="NZ_CABIXC010000004.1"/>
</dbReference>
<proteinExistence type="inferred from homology"/>
<name>A0A174CR40_9FIRM</name>
<dbReference type="GO" id="GO:0005975">
    <property type="term" value="P:carbohydrate metabolic process"/>
    <property type="evidence" value="ECO:0007669"/>
    <property type="project" value="InterPro"/>
</dbReference>
<evidence type="ECO:0000256" key="7">
    <source>
        <dbReference type="RuleBase" id="RU361187"/>
    </source>
</evidence>
<dbReference type="GO" id="GO:0046556">
    <property type="term" value="F:alpha-L-arabinofuranosidase activity"/>
    <property type="evidence" value="ECO:0007669"/>
    <property type="project" value="UniProtKB-EC"/>
</dbReference>
<evidence type="ECO:0000256" key="5">
    <source>
        <dbReference type="PIRSR" id="PIRSR606710-1"/>
    </source>
</evidence>
<evidence type="ECO:0000256" key="3">
    <source>
        <dbReference type="ARBA" id="ARBA00022801"/>
    </source>
</evidence>
<dbReference type="InterPro" id="IPR016828">
    <property type="entry name" value="Alpha-L-arabinofuranosidase"/>
</dbReference>
<dbReference type="InterPro" id="IPR006710">
    <property type="entry name" value="Glyco_hydro_43"/>
</dbReference>
<evidence type="ECO:0000313" key="9">
    <source>
        <dbReference type="Proteomes" id="UP000095651"/>
    </source>
</evidence>
<protein>
    <submittedName>
        <fullName evidence="8">Alpha-N-arabinofuranosidase 2</fullName>
        <ecNumber evidence="8">3.2.1.55</ecNumber>
    </submittedName>
</protein>
<dbReference type="PANTHER" id="PTHR43817">
    <property type="entry name" value="GLYCOSYL HYDROLASE"/>
    <property type="match status" value="1"/>
</dbReference>
<evidence type="ECO:0000256" key="6">
    <source>
        <dbReference type="PIRSR" id="PIRSR606710-2"/>
    </source>
</evidence>
<evidence type="ECO:0000256" key="2">
    <source>
        <dbReference type="ARBA" id="ARBA00022729"/>
    </source>
</evidence>
<evidence type="ECO:0000313" key="8">
    <source>
        <dbReference type="EMBL" id="CUO14270.1"/>
    </source>
</evidence>
<dbReference type="Gene3D" id="2.115.10.20">
    <property type="entry name" value="Glycosyl hydrolase domain, family 43"/>
    <property type="match status" value="1"/>
</dbReference>
<gene>
    <name evidence="8" type="ORF">ERS852407_01964</name>
</gene>
<dbReference type="Proteomes" id="UP000095651">
    <property type="component" value="Unassembled WGS sequence"/>
</dbReference>
<feature type="active site" description="Proton donor" evidence="5">
    <location>
        <position position="201"/>
    </location>
</feature>
<feature type="active site" description="Proton acceptor" evidence="5">
    <location>
        <position position="21"/>
    </location>
</feature>
<reference evidence="8 9" key="1">
    <citation type="submission" date="2015-09" db="EMBL/GenBank/DDBJ databases">
        <authorList>
            <consortium name="Pathogen Informatics"/>
        </authorList>
    </citation>
    <scope>NUCLEOTIDE SEQUENCE [LARGE SCALE GENOMIC DNA]</scope>
    <source>
        <strain evidence="8 9">2789STDY5608850</strain>
    </source>
</reference>
<dbReference type="PANTHER" id="PTHR43817:SF1">
    <property type="entry name" value="HYDROLASE, FAMILY 43, PUTATIVE (AFU_ORTHOLOGUE AFUA_3G01660)-RELATED"/>
    <property type="match status" value="1"/>
</dbReference>
<evidence type="ECO:0000256" key="1">
    <source>
        <dbReference type="ARBA" id="ARBA00009865"/>
    </source>
</evidence>
<keyword evidence="4 7" id="KW-0326">Glycosidase</keyword>